<dbReference type="PANTHER" id="PTHR43364:SF4">
    <property type="entry name" value="NAD(P)-LINKED OXIDOREDUCTASE SUPERFAMILY PROTEIN"/>
    <property type="match status" value="1"/>
</dbReference>
<dbReference type="AlphaFoldDB" id="A0A8H4RP90"/>
<reference evidence="3 4" key="1">
    <citation type="submission" date="2020-03" db="EMBL/GenBank/DDBJ databases">
        <title>Draft Genome Sequence of Cudoniella acicularis.</title>
        <authorList>
            <person name="Buettner E."/>
            <person name="Kellner H."/>
        </authorList>
    </citation>
    <scope>NUCLEOTIDE SEQUENCE [LARGE SCALE GENOMIC DNA]</scope>
    <source>
        <strain evidence="3 4">DSM 108380</strain>
    </source>
</reference>
<protein>
    <recommendedName>
        <fullName evidence="2">NADP-dependent oxidoreductase domain-containing protein</fullName>
    </recommendedName>
</protein>
<name>A0A8H4RP90_9HELO</name>
<proteinExistence type="predicted"/>
<dbReference type="OrthoDB" id="2310150at2759"/>
<dbReference type="GO" id="GO:0016491">
    <property type="term" value="F:oxidoreductase activity"/>
    <property type="evidence" value="ECO:0007669"/>
    <property type="project" value="UniProtKB-KW"/>
</dbReference>
<dbReference type="Proteomes" id="UP000566819">
    <property type="component" value="Unassembled WGS sequence"/>
</dbReference>
<organism evidence="3 4">
    <name type="scientific">Cudoniella acicularis</name>
    <dbReference type="NCBI Taxonomy" id="354080"/>
    <lineage>
        <taxon>Eukaryota</taxon>
        <taxon>Fungi</taxon>
        <taxon>Dikarya</taxon>
        <taxon>Ascomycota</taxon>
        <taxon>Pezizomycotina</taxon>
        <taxon>Leotiomycetes</taxon>
        <taxon>Helotiales</taxon>
        <taxon>Tricladiaceae</taxon>
        <taxon>Cudoniella</taxon>
    </lineage>
</organism>
<gene>
    <name evidence="3" type="ORF">G7Y89_g5237</name>
</gene>
<dbReference type="InterPro" id="IPR050523">
    <property type="entry name" value="AKR_Detox_Biosynth"/>
</dbReference>
<dbReference type="CDD" id="cd19075">
    <property type="entry name" value="AKR_AKR7A1-5"/>
    <property type="match status" value="1"/>
</dbReference>
<feature type="domain" description="NADP-dependent oxidoreductase" evidence="2">
    <location>
        <begin position="81"/>
        <end position="280"/>
    </location>
</feature>
<dbReference type="SUPFAM" id="SSF51430">
    <property type="entry name" value="NAD(P)-linked oxidoreductase"/>
    <property type="match status" value="1"/>
</dbReference>
<keyword evidence="1" id="KW-0560">Oxidoreductase</keyword>
<dbReference type="PANTHER" id="PTHR43364">
    <property type="entry name" value="NADH-SPECIFIC METHYLGLYOXAL REDUCTASE-RELATED"/>
    <property type="match status" value="1"/>
</dbReference>
<dbReference type="InterPro" id="IPR036812">
    <property type="entry name" value="NAD(P)_OxRdtase_dom_sf"/>
</dbReference>
<evidence type="ECO:0000256" key="1">
    <source>
        <dbReference type="ARBA" id="ARBA00023002"/>
    </source>
</evidence>
<accession>A0A8H4RP90</accession>
<evidence type="ECO:0000313" key="4">
    <source>
        <dbReference type="Proteomes" id="UP000566819"/>
    </source>
</evidence>
<dbReference type="Gene3D" id="3.20.20.100">
    <property type="entry name" value="NADP-dependent oxidoreductase domain"/>
    <property type="match status" value="2"/>
</dbReference>
<dbReference type="Pfam" id="PF00248">
    <property type="entry name" value="Aldo_ket_red"/>
    <property type="match status" value="1"/>
</dbReference>
<keyword evidence="4" id="KW-1185">Reference proteome</keyword>
<comment type="caution">
    <text evidence="3">The sequence shown here is derived from an EMBL/GenBank/DDBJ whole genome shotgun (WGS) entry which is preliminary data.</text>
</comment>
<dbReference type="EMBL" id="JAAMPI010000308">
    <property type="protein sequence ID" value="KAF4632896.1"/>
    <property type="molecule type" value="Genomic_DNA"/>
</dbReference>
<dbReference type="InterPro" id="IPR023210">
    <property type="entry name" value="NADP_OxRdtase_dom"/>
</dbReference>
<evidence type="ECO:0000313" key="3">
    <source>
        <dbReference type="EMBL" id="KAF4632896.1"/>
    </source>
</evidence>
<sequence length="308" mass="34616">MPLLTQNQKPRIILGLMTFGEGDEAKAAGARITDLDEYNKTLDHLQAAGYNEVDTARSYIGGKQEAFTQKAHWKERGLALADRSVPFTETLAAVDKLHKAGKFVQLGLSNFTAFEVAEVVMHCKYNNWVRPTIYQGMYNAITRSLERELIPACKRYGLDVVIYNPIAGGLFSGKYKTTDIPTEGRFSNTAKSGEMYRKRYFKDSTFEALQIIEPVVEKAGLTMVEVALRWVINHSALNIKDGNDGVIIGVSSIEQLDQNLKDCQKGPLPQEVLDALDKAWRVSLPDTPNYWHLDLKYTYNTRKALFGI</sequence>
<evidence type="ECO:0000259" key="2">
    <source>
        <dbReference type="Pfam" id="PF00248"/>
    </source>
</evidence>